<reference evidence="2" key="1">
    <citation type="submission" date="2021-01" db="EMBL/GenBank/DDBJ databases">
        <authorList>
            <person name="Kaushik A."/>
        </authorList>
    </citation>
    <scope>NUCLEOTIDE SEQUENCE</scope>
    <source>
        <strain evidence="2">AG6-10EEA</strain>
    </source>
</reference>
<dbReference type="Proteomes" id="UP000663853">
    <property type="component" value="Unassembled WGS sequence"/>
</dbReference>
<dbReference type="EMBL" id="CAJMXA010000325">
    <property type="protein sequence ID" value="CAE6426115.1"/>
    <property type="molecule type" value="Genomic_DNA"/>
</dbReference>
<dbReference type="Gene3D" id="1.10.3110.10">
    <property type="entry name" value="protoporphyrinogen ix oxidase, domain 3"/>
    <property type="match status" value="1"/>
</dbReference>
<gene>
    <name evidence="2" type="ORF">RDB_LOCUS18526</name>
</gene>
<dbReference type="AlphaFoldDB" id="A0A8H3AF53"/>
<dbReference type="InterPro" id="IPR002937">
    <property type="entry name" value="Amino_oxidase"/>
</dbReference>
<organism evidence="2 3">
    <name type="scientific">Rhizoctonia solani</name>
    <dbReference type="NCBI Taxonomy" id="456999"/>
    <lineage>
        <taxon>Eukaryota</taxon>
        <taxon>Fungi</taxon>
        <taxon>Dikarya</taxon>
        <taxon>Basidiomycota</taxon>
        <taxon>Agaricomycotina</taxon>
        <taxon>Agaricomycetes</taxon>
        <taxon>Cantharellales</taxon>
        <taxon>Ceratobasidiaceae</taxon>
        <taxon>Rhizoctonia</taxon>
    </lineage>
</organism>
<dbReference type="Gene3D" id="3.50.50.60">
    <property type="entry name" value="FAD/NAD(P)-binding domain"/>
    <property type="match status" value="2"/>
</dbReference>
<protein>
    <recommendedName>
        <fullName evidence="1">Amine oxidase domain-containing protein</fullName>
    </recommendedName>
</protein>
<dbReference type="Gene3D" id="3.90.660.20">
    <property type="entry name" value="Protoporphyrinogen oxidase, mitochondrial, domain 2"/>
    <property type="match status" value="1"/>
</dbReference>
<dbReference type="SUPFAM" id="SSF51905">
    <property type="entry name" value="FAD/NAD(P)-binding domain"/>
    <property type="match status" value="1"/>
</dbReference>
<feature type="non-terminal residue" evidence="2">
    <location>
        <position position="1"/>
    </location>
</feature>
<feature type="domain" description="Amine oxidase" evidence="1">
    <location>
        <begin position="93"/>
        <end position="367"/>
    </location>
</feature>
<name>A0A8H3AF53_9AGAM</name>
<dbReference type="Pfam" id="PF01593">
    <property type="entry name" value="Amino_oxidase"/>
    <property type="match status" value="1"/>
</dbReference>
<accession>A0A8H3AF53</accession>
<dbReference type="PANTHER" id="PTHR42923">
    <property type="entry name" value="PROTOPORPHYRINOGEN OXIDASE"/>
    <property type="match status" value="1"/>
</dbReference>
<dbReference type="InterPro" id="IPR050464">
    <property type="entry name" value="Zeta_carotene_desat/Oxidored"/>
</dbReference>
<dbReference type="InterPro" id="IPR036188">
    <property type="entry name" value="FAD/NAD-bd_sf"/>
</dbReference>
<dbReference type="GO" id="GO:0016491">
    <property type="term" value="F:oxidoreductase activity"/>
    <property type="evidence" value="ECO:0007669"/>
    <property type="project" value="InterPro"/>
</dbReference>
<evidence type="ECO:0000313" key="2">
    <source>
        <dbReference type="EMBL" id="CAE6426115.1"/>
    </source>
</evidence>
<evidence type="ECO:0000313" key="3">
    <source>
        <dbReference type="Proteomes" id="UP000663853"/>
    </source>
</evidence>
<evidence type="ECO:0000259" key="1">
    <source>
        <dbReference type="Pfam" id="PF01593"/>
    </source>
</evidence>
<comment type="caution">
    <text evidence="2">The sequence shown here is derived from an EMBL/GenBank/DDBJ whole genome shotgun (WGS) entry which is preliminary data.</text>
</comment>
<dbReference type="PANTHER" id="PTHR42923:SF17">
    <property type="entry name" value="AMINE OXIDASE DOMAIN-CONTAINING PROTEIN"/>
    <property type="match status" value="1"/>
</dbReference>
<proteinExistence type="predicted"/>
<sequence length="611" mass="67539">VVFKVVNFADWYCGYRTTDDGSGVVVASVDWDGCKHALSLGRRVRGRSPILVLDLVTTGIYDHGQQIEQLAVLWKIMECPSQRPRVAVVGSGVSGLAATWALNEYSNAEVHLFEADSRPGGHANTVRFQRPGASKEAREVDVDTGFIVCNPPSYPNFLRFLALPNVNVPVVPTEMTFSVSRDRGDFEWAGKDPTTLFCQIQNLFRPGMWRMIWDILRFNASVRQLIEENTSIISNTKPELSIGDYLKHEGYSNEFTDDYLIPMTAAIWSTPPDTCALDFPARTLIRFMHNHHLLQIVGKPKWLTIPGGSHKYVNRILSKLPISQLHLSTPVQSISTLPGSSKVRIELGSGTEEFDHVILATHSDTSLHILRQGAGITADEEKILGAFLWNKNRAVLHSDVNLMPKRRAAWSCWNYLTSSEINAQGEKRANVNEVALTYCMNHLQHISEGDHGPVLVTLNPPFEARPELVVDQSLYEHPVMSAQSVTAQAELHKIQNTRGISYAGAWTKYGKSTPGSLHSLDANVYECVLGFHEDGFTSGLRAAVSVSTPGLKINLPFPIASPDRASGSAIVRKLGETVFSIAESVRCMMSLVVWWALGLTGVVDTPKKKAD</sequence>